<keyword evidence="2" id="KW-1185">Reference proteome</keyword>
<evidence type="ECO:0000313" key="1">
    <source>
        <dbReference type="EMBL" id="PVH92930.1"/>
    </source>
</evidence>
<dbReference type="OrthoDB" id="1470350at2759"/>
<dbReference type="Gene3D" id="1.10.630.10">
    <property type="entry name" value="Cytochrome P450"/>
    <property type="match status" value="1"/>
</dbReference>
<organism evidence="1 2">
    <name type="scientific">Periconia macrospinosa</name>
    <dbReference type="NCBI Taxonomy" id="97972"/>
    <lineage>
        <taxon>Eukaryota</taxon>
        <taxon>Fungi</taxon>
        <taxon>Dikarya</taxon>
        <taxon>Ascomycota</taxon>
        <taxon>Pezizomycotina</taxon>
        <taxon>Dothideomycetes</taxon>
        <taxon>Pleosporomycetidae</taxon>
        <taxon>Pleosporales</taxon>
        <taxon>Massarineae</taxon>
        <taxon>Periconiaceae</taxon>
        <taxon>Periconia</taxon>
    </lineage>
</organism>
<name>A0A2V1D4F3_9PLEO</name>
<dbReference type="EMBL" id="KZ805632">
    <property type="protein sequence ID" value="PVH92930.1"/>
    <property type="molecule type" value="Genomic_DNA"/>
</dbReference>
<dbReference type="Proteomes" id="UP000244855">
    <property type="component" value="Unassembled WGS sequence"/>
</dbReference>
<dbReference type="GO" id="GO:0020037">
    <property type="term" value="F:heme binding"/>
    <property type="evidence" value="ECO:0007669"/>
    <property type="project" value="InterPro"/>
</dbReference>
<feature type="non-terminal residue" evidence="1">
    <location>
        <position position="1"/>
    </location>
</feature>
<reference evidence="1 2" key="1">
    <citation type="journal article" date="2018" name="Sci. Rep.">
        <title>Comparative genomics provides insights into the lifestyle and reveals functional heterogeneity of dark septate endophytic fungi.</title>
        <authorList>
            <person name="Knapp D.G."/>
            <person name="Nemeth J.B."/>
            <person name="Barry K."/>
            <person name="Hainaut M."/>
            <person name="Henrissat B."/>
            <person name="Johnson J."/>
            <person name="Kuo A."/>
            <person name="Lim J.H.P."/>
            <person name="Lipzen A."/>
            <person name="Nolan M."/>
            <person name="Ohm R.A."/>
            <person name="Tamas L."/>
            <person name="Grigoriev I.V."/>
            <person name="Spatafora J.W."/>
            <person name="Nagy L.G."/>
            <person name="Kovacs G.M."/>
        </authorList>
    </citation>
    <scope>NUCLEOTIDE SEQUENCE [LARGE SCALE GENOMIC DNA]</scope>
    <source>
        <strain evidence="1 2">DSE2036</strain>
    </source>
</reference>
<accession>A0A2V1D4F3</accession>
<dbReference type="GO" id="GO:0016705">
    <property type="term" value="F:oxidoreductase activity, acting on paired donors, with incorporation or reduction of molecular oxygen"/>
    <property type="evidence" value="ECO:0007669"/>
    <property type="project" value="InterPro"/>
</dbReference>
<evidence type="ECO:0000313" key="2">
    <source>
        <dbReference type="Proteomes" id="UP000244855"/>
    </source>
</evidence>
<protein>
    <recommendedName>
        <fullName evidence="3">Cytochrome P450</fullName>
    </recommendedName>
</protein>
<dbReference type="GO" id="GO:0004497">
    <property type="term" value="F:monooxygenase activity"/>
    <property type="evidence" value="ECO:0007669"/>
    <property type="project" value="InterPro"/>
</dbReference>
<sequence>SLYRVFLHPLSKYPGPLIGKITDWYSVYHCVKGDRHLDFYLLHQKYGTVVRYGPNRISVNSATALHSIY</sequence>
<dbReference type="AlphaFoldDB" id="A0A2V1D4F3"/>
<proteinExistence type="predicted"/>
<feature type="non-terminal residue" evidence="1">
    <location>
        <position position="69"/>
    </location>
</feature>
<dbReference type="STRING" id="97972.A0A2V1D4F3"/>
<gene>
    <name evidence="1" type="ORF">DM02DRAFT_500110</name>
</gene>
<dbReference type="SUPFAM" id="SSF48264">
    <property type="entry name" value="Cytochrome P450"/>
    <property type="match status" value="1"/>
</dbReference>
<evidence type="ECO:0008006" key="3">
    <source>
        <dbReference type="Google" id="ProtNLM"/>
    </source>
</evidence>
<dbReference type="InterPro" id="IPR036396">
    <property type="entry name" value="Cyt_P450_sf"/>
</dbReference>
<dbReference type="GO" id="GO:0005506">
    <property type="term" value="F:iron ion binding"/>
    <property type="evidence" value="ECO:0007669"/>
    <property type="project" value="InterPro"/>
</dbReference>